<dbReference type="SMART" id="SM00856">
    <property type="entry name" value="PMEI"/>
    <property type="match status" value="1"/>
</dbReference>
<dbReference type="SUPFAM" id="SSF101148">
    <property type="entry name" value="Plant invertase/pectin methylesterase inhibitor"/>
    <property type="match status" value="1"/>
</dbReference>
<name>A0ABQ7BQJ4_BRACR</name>
<protein>
    <recommendedName>
        <fullName evidence="3">Pectinesterase inhibitor domain-containing protein</fullName>
    </recommendedName>
</protein>
<dbReference type="InterPro" id="IPR051955">
    <property type="entry name" value="PME_Inhibitor"/>
</dbReference>
<sequence>MSVRLLSRFIRAGCVQGGKDQHMGGAISKGRGTFCKGRRTEISKGEVHDRIEQGGEIISTVAGACALACEVGRERQAPVRSDRSSGHGSSQSYFPDNVLSSMLSWFHVLICGLRHIKLSLRVTSKKVSNLSVSFRSINDMPEETVVGYYVKLYADAVSQLNESISEFKREKKNGGNWLTKRVVGDVKTWISAAMTDDETCSDGLEEMGTVVGNEIKKEMLTVNQMMSISLAIVSQIKKLLIIFH</sequence>
<dbReference type="PANTHER" id="PTHR31080:SF303">
    <property type="entry name" value="PECTINESTERASE 1-LIKE"/>
    <property type="match status" value="1"/>
</dbReference>
<dbReference type="EMBL" id="QGKV02001507">
    <property type="protein sequence ID" value="KAF3534608.1"/>
    <property type="molecule type" value="Genomic_DNA"/>
</dbReference>
<evidence type="ECO:0000313" key="4">
    <source>
        <dbReference type="EMBL" id="KAF3534608.1"/>
    </source>
</evidence>
<keyword evidence="1" id="KW-0732">Signal</keyword>
<dbReference type="NCBIfam" id="TIGR01614">
    <property type="entry name" value="PME_inhib"/>
    <property type="match status" value="1"/>
</dbReference>
<evidence type="ECO:0000313" key="5">
    <source>
        <dbReference type="Proteomes" id="UP000266723"/>
    </source>
</evidence>
<proteinExistence type="inferred from homology"/>
<comment type="caution">
    <text evidence="4">The sequence shown here is derived from an EMBL/GenBank/DDBJ whole genome shotgun (WGS) entry which is preliminary data.</text>
</comment>
<evidence type="ECO:0000259" key="3">
    <source>
        <dbReference type="SMART" id="SM00856"/>
    </source>
</evidence>
<dbReference type="Pfam" id="PF04043">
    <property type="entry name" value="PMEI"/>
    <property type="match status" value="1"/>
</dbReference>
<organism evidence="4 5">
    <name type="scientific">Brassica cretica</name>
    <name type="common">Mustard</name>
    <dbReference type="NCBI Taxonomy" id="69181"/>
    <lineage>
        <taxon>Eukaryota</taxon>
        <taxon>Viridiplantae</taxon>
        <taxon>Streptophyta</taxon>
        <taxon>Embryophyta</taxon>
        <taxon>Tracheophyta</taxon>
        <taxon>Spermatophyta</taxon>
        <taxon>Magnoliopsida</taxon>
        <taxon>eudicotyledons</taxon>
        <taxon>Gunneridae</taxon>
        <taxon>Pentapetalae</taxon>
        <taxon>rosids</taxon>
        <taxon>malvids</taxon>
        <taxon>Brassicales</taxon>
        <taxon>Brassicaceae</taxon>
        <taxon>Brassiceae</taxon>
        <taxon>Brassica</taxon>
    </lineage>
</organism>
<dbReference type="PANTHER" id="PTHR31080">
    <property type="entry name" value="PECTINESTERASE INHIBITOR-LIKE"/>
    <property type="match status" value="1"/>
</dbReference>
<comment type="similarity">
    <text evidence="2">Belongs to the PMEI family.</text>
</comment>
<evidence type="ECO:0000256" key="2">
    <source>
        <dbReference type="ARBA" id="ARBA00038471"/>
    </source>
</evidence>
<accession>A0ABQ7BQJ4</accession>
<dbReference type="InterPro" id="IPR006501">
    <property type="entry name" value="Pectinesterase_inhib_dom"/>
</dbReference>
<gene>
    <name evidence="4" type="ORF">DY000_02040124</name>
</gene>
<feature type="domain" description="Pectinesterase inhibitor" evidence="3">
    <location>
        <begin position="81"/>
        <end position="232"/>
    </location>
</feature>
<dbReference type="InterPro" id="IPR035513">
    <property type="entry name" value="Invertase/methylesterase_inhib"/>
</dbReference>
<dbReference type="CDD" id="cd15798">
    <property type="entry name" value="PMEI-like_3"/>
    <property type="match status" value="1"/>
</dbReference>
<evidence type="ECO:0000256" key="1">
    <source>
        <dbReference type="ARBA" id="ARBA00022729"/>
    </source>
</evidence>
<dbReference type="Proteomes" id="UP000266723">
    <property type="component" value="Unassembled WGS sequence"/>
</dbReference>
<keyword evidence="5" id="KW-1185">Reference proteome</keyword>
<dbReference type="Gene3D" id="1.20.140.40">
    <property type="entry name" value="Invertase/pectin methylesterase inhibitor family protein"/>
    <property type="match status" value="1"/>
</dbReference>
<reference evidence="4 5" key="1">
    <citation type="journal article" date="2020" name="BMC Genomics">
        <title>Intraspecific diversification of the crop wild relative Brassica cretica Lam. using demographic model selection.</title>
        <authorList>
            <person name="Kioukis A."/>
            <person name="Michalopoulou V.A."/>
            <person name="Briers L."/>
            <person name="Pirintsos S."/>
            <person name="Studholme D.J."/>
            <person name="Pavlidis P."/>
            <person name="Sarris P.F."/>
        </authorList>
    </citation>
    <scope>NUCLEOTIDE SEQUENCE [LARGE SCALE GENOMIC DNA]</scope>
    <source>
        <strain evidence="5">cv. PFS-1207/04</strain>
    </source>
</reference>